<comment type="caution">
    <text evidence="2">The sequence shown here is derived from an EMBL/GenBank/DDBJ whole genome shotgun (WGS) entry which is preliminary data.</text>
</comment>
<organism evidence="2 3">
    <name type="scientific">Candidatus Obscuribacter phosphatis</name>
    <dbReference type="NCBI Taxonomy" id="1906157"/>
    <lineage>
        <taxon>Bacteria</taxon>
        <taxon>Bacillati</taxon>
        <taxon>Candidatus Melainabacteria</taxon>
        <taxon>Candidatus Obscuribacterales</taxon>
        <taxon>Candidatus Obscuribacteraceae</taxon>
        <taxon>Candidatus Obscuribacter</taxon>
    </lineage>
</organism>
<keyword evidence="1" id="KW-0732">Signal</keyword>
<dbReference type="Gene3D" id="2.40.128.260">
    <property type="entry name" value="Type IV secretion system, VirB10/TraB/TrbI"/>
    <property type="match status" value="1"/>
</dbReference>
<dbReference type="Proteomes" id="UP000664277">
    <property type="component" value="Unassembled WGS sequence"/>
</dbReference>
<sequence length="291" mass="30308">MLNQKTLIKKVALSVAIALTISTATSIAPWAVQAGNDSRQVRWAPSNQTTSKPIRAIDPKNLPDFAVYEAPPYQGDNAQDGGSRIQLPAAAGDGQSGTALKADLASATLPTTTHMKLVLETIVDAKTSQPGDIFEAHVKDDLFIGTVLLLPKGSLVRGRVFEVTKPRLLSRAAKIGLKLEQIATPQGEVIPLDAALEFQKGLTNTKGQLDPGTNFGTRVESSVRSVTGMNSSGAARNALIAANVATLGAPAVATAIGSSAIAIFKAGDNVSLAPGQELEIQLTNDLGLQLN</sequence>
<dbReference type="AlphaFoldDB" id="A0A8J7PCU0"/>
<feature type="chain" id="PRO_5035268824" evidence="1">
    <location>
        <begin position="35"/>
        <end position="291"/>
    </location>
</feature>
<gene>
    <name evidence="2" type="ORF">J0M35_00350</name>
</gene>
<evidence type="ECO:0000313" key="2">
    <source>
        <dbReference type="EMBL" id="MBN8658782.1"/>
    </source>
</evidence>
<reference evidence="2" key="1">
    <citation type="submission" date="2021-02" db="EMBL/GenBank/DDBJ databases">
        <title>Genome-Resolved Metagenomics of a Microbial Community Performing Photosynthetic Biological Nutrient Removal.</title>
        <authorList>
            <person name="Mcdaniel E.A."/>
        </authorList>
    </citation>
    <scope>NUCLEOTIDE SEQUENCE</scope>
    <source>
        <strain evidence="2">UWPOB_OBS1</strain>
    </source>
</reference>
<feature type="signal peptide" evidence="1">
    <location>
        <begin position="1"/>
        <end position="34"/>
    </location>
</feature>
<evidence type="ECO:0000313" key="3">
    <source>
        <dbReference type="Proteomes" id="UP000664277"/>
    </source>
</evidence>
<protein>
    <submittedName>
        <fullName evidence="2">TrbI/VirB10 family protein</fullName>
    </submittedName>
</protein>
<dbReference type="EMBL" id="JAFLCK010000001">
    <property type="protein sequence ID" value="MBN8658782.1"/>
    <property type="molecule type" value="Genomic_DNA"/>
</dbReference>
<accession>A0A8J7PCU0</accession>
<dbReference type="InterPro" id="IPR042217">
    <property type="entry name" value="T4SS_VirB10/TrbI"/>
</dbReference>
<evidence type="ECO:0000256" key="1">
    <source>
        <dbReference type="SAM" id="SignalP"/>
    </source>
</evidence>
<name>A0A8J7PCU0_9BACT</name>
<proteinExistence type="predicted"/>